<dbReference type="OMA" id="MWSTSAY"/>
<dbReference type="Gene3D" id="3.30.160.60">
    <property type="entry name" value="Classic Zinc Finger"/>
    <property type="match status" value="3"/>
</dbReference>
<name>A0A194S6A9_RHOGW</name>
<sequence>MPQRNDHDGGSESPKGKPHPSLSRVGGRQVAPGKKKPFACAYDECFKSFTRRSDLVRHVRIHTDERPFHCSHGDCDKSFIQRSALTVHERTHTGERPHMCVDCGRPFADSSSLARHRRVQCVLLPLSTRSRPRTATDRELRAALGVAPTSARRPGASAREPPFSSPFPSLSVSVSVTDSVCSTAASAARRPCASTSRATTPTTTASRRSSSPTTSPTASRPRPCRLRAPSPRPWCRP</sequence>
<evidence type="ECO:0000256" key="2">
    <source>
        <dbReference type="ARBA" id="ARBA00022723"/>
    </source>
</evidence>
<feature type="compositionally biased region" description="Basic and acidic residues" evidence="7">
    <location>
        <begin position="1"/>
        <end position="10"/>
    </location>
</feature>
<dbReference type="GO" id="GO:0000978">
    <property type="term" value="F:RNA polymerase II cis-regulatory region sequence-specific DNA binding"/>
    <property type="evidence" value="ECO:0007669"/>
    <property type="project" value="UniProtKB-ARBA"/>
</dbReference>
<evidence type="ECO:0000256" key="4">
    <source>
        <dbReference type="ARBA" id="ARBA00022771"/>
    </source>
</evidence>
<dbReference type="FunFam" id="3.30.160.60:FF:001872">
    <property type="entry name" value="Zinc finger protein"/>
    <property type="match status" value="1"/>
</dbReference>
<keyword evidence="5" id="KW-0862">Zinc</keyword>
<dbReference type="PANTHER" id="PTHR23235:SF120">
    <property type="entry name" value="KRUPPEL-LIKE FACTOR 15"/>
    <property type="match status" value="1"/>
</dbReference>
<dbReference type="Pfam" id="PF00096">
    <property type="entry name" value="zf-C2H2"/>
    <property type="match status" value="3"/>
</dbReference>
<feature type="domain" description="C2H2-type" evidence="8">
    <location>
        <begin position="38"/>
        <end position="67"/>
    </location>
</feature>
<evidence type="ECO:0000256" key="6">
    <source>
        <dbReference type="PROSITE-ProRule" id="PRU00042"/>
    </source>
</evidence>
<dbReference type="SUPFAM" id="SSF57667">
    <property type="entry name" value="beta-beta-alpha zinc fingers"/>
    <property type="match status" value="3"/>
</dbReference>
<feature type="domain" description="C2H2-type" evidence="8">
    <location>
        <begin position="98"/>
        <end position="132"/>
    </location>
</feature>
<dbReference type="AlphaFoldDB" id="A0A194S6A9"/>
<proteinExistence type="inferred from homology"/>
<keyword evidence="3" id="KW-0677">Repeat</keyword>
<dbReference type="RefSeq" id="XP_018272176.1">
    <property type="nucleotide sequence ID" value="XM_018412155.1"/>
</dbReference>
<gene>
    <name evidence="9" type="ORF">RHOBADRAFT_13737</name>
</gene>
<keyword evidence="4 6" id="KW-0863">Zinc-finger</keyword>
<evidence type="ECO:0000313" key="10">
    <source>
        <dbReference type="Proteomes" id="UP000053890"/>
    </source>
</evidence>
<dbReference type="PANTHER" id="PTHR23235">
    <property type="entry name" value="KRUEPPEL-LIKE TRANSCRIPTION FACTOR"/>
    <property type="match status" value="1"/>
</dbReference>
<evidence type="ECO:0000256" key="1">
    <source>
        <dbReference type="ARBA" id="ARBA00006991"/>
    </source>
</evidence>
<keyword evidence="2" id="KW-0479">Metal-binding</keyword>
<evidence type="ECO:0000256" key="3">
    <source>
        <dbReference type="ARBA" id="ARBA00022737"/>
    </source>
</evidence>
<feature type="compositionally biased region" description="Low complexity" evidence="7">
    <location>
        <begin position="187"/>
        <end position="221"/>
    </location>
</feature>
<organism evidence="9 10">
    <name type="scientific">Rhodotorula graminis (strain WP1)</name>
    <dbReference type="NCBI Taxonomy" id="578459"/>
    <lineage>
        <taxon>Eukaryota</taxon>
        <taxon>Fungi</taxon>
        <taxon>Dikarya</taxon>
        <taxon>Basidiomycota</taxon>
        <taxon>Pucciniomycotina</taxon>
        <taxon>Microbotryomycetes</taxon>
        <taxon>Sporidiobolales</taxon>
        <taxon>Sporidiobolaceae</taxon>
        <taxon>Rhodotorula</taxon>
    </lineage>
</organism>
<dbReference type="PROSITE" id="PS50157">
    <property type="entry name" value="ZINC_FINGER_C2H2_2"/>
    <property type="match status" value="3"/>
</dbReference>
<feature type="region of interest" description="Disordered" evidence="7">
    <location>
        <begin position="1"/>
        <end position="34"/>
    </location>
</feature>
<dbReference type="EMBL" id="KQ474077">
    <property type="protein sequence ID" value="KPV76127.1"/>
    <property type="molecule type" value="Genomic_DNA"/>
</dbReference>
<keyword evidence="10" id="KW-1185">Reference proteome</keyword>
<feature type="region of interest" description="Disordered" evidence="7">
    <location>
        <begin position="187"/>
        <end position="237"/>
    </location>
</feature>
<protein>
    <recommendedName>
        <fullName evidence="8">C2H2-type domain-containing protein</fullName>
    </recommendedName>
</protein>
<dbReference type="FunFam" id="3.30.160.60:FF:001442">
    <property type="entry name" value="zinc finger protein 696"/>
    <property type="match status" value="1"/>
</dbReference>
<dbReference type="GO" id="GO:0008270">
    <property type="term" value="F:zinc ion binding"/>
    <property type="evidence" value="ECO:0007669"/>
    <property type="project" value="UniProtKB-KW"/>
</dbReference>
<dbReference type="PROSITE" id="PS00028">
    <property type="entry name" value="ZINC_FINGER_C2H2_1"/>
    <property type="match status" value="2"/>
</dbReference>
<dbReference type="GeneID" id="28972604"/>
<dbReference type="GO" id="GO:0000981">
    <property type="term" value="F:DNA-binding transcription factor activity, RNA polymerase II-specific"/>
    <property type="evidence" value="ECO:0007669"/>
    <property type="project" value="TreeGrafter"/>
</dbReference>
<dbReference type="SMART" id="SM00355">
    <property type="entry name" value="ZnF_C2H2"/>
    <property type="match status" value="3"/>
</dbReference>
<dbReference type="OrthoDB" id="654211at2759"/>
<dbReference type="InterPro" id="IPR013087">
    <property type="entry name" value="Znf_C2H2_type"/>
</dbReference>
<accession>A0A194S6A9</accession>
<comment type="similarity">
    <text evidence="1">Belongs to the krueppel C2H2-type zinc-finger protein family.</text>
</comment>
<dbReference type="FunFam" id="3.30.160.60:FF:000072">
    <property type="entry name" value="zinc finger protein 143 isoform X1"/>
    <property type="match status" value="1"/>
</dbReference>
<evidence type="ECO:0000259" key="8">
    <source>
        <dbReference type="PROSITE" id="PS50157"/>
    </source>
</evidence>
<reference evidence="9 10" key="1">
    <citation type="journal article" date="2015" name="Front. Microbiol.">
        <title>Genome sequence of the plant growth promoting endophytic yeast Rhodotorula graminis WP1.</title>
        <authorList>
            <person name="Firrincieli A."/>
            <person name="Otillar R."/>
            <person name="Salamov A."/>
            <person name="Schmutz J."/>
            <person name="Khan Z."/>
            <person name="Redman R.S."/>
            <person name="Fleck N.D."/>
            <person name="Lindquist E."/>
            <person name="Grigoriev I.V."/>
            <person name="Doty S.L."/>
        </authorList>
    </citation>
    <scope>NUCLEOTIDE SEQUENCE [LARGE SCALE GENOMIC DNA]</scope>
    <source>
        <strain evidence="9 10">WP1</strain>
    </source>
</reference>
<evidence type="ECO:0000256" key="7">
    <source>
        <dbReference type="SAM" id="MobiDB-lite"/>
    </source>
</evidence>
<dbReference type="InterPro" id="IPR036236">
    <property type="entry name" value="Znf_C2H2_sf"/>
</dbReference>
<feature type="domain" description="C2H2-type" evidence="8">
    <location>
        <begin position="68"/>
        <end position="97"/>
    </location>
</feature>
<dbReference type="STRING" id="578459.A0A194S6A9"/>
<dbReference type="Proteomes" id="UP000053890">
    <property type="component" value="Unassembled WGS sequence"/>
</dbReference>
<evidence type="ECO:0000256" key="5">
    <source>
        <dbReference type="ARBA" id="ARBA00022833"/>
    </source>
</evidence>
<feature type="region of interest" description="Disordered" evidence="7">
    <location>
        <begin position="132"/>
        <end position="170"/>
    </location>
</feature>
<evidence type="ECO:0000313" key="9">
    <source>
        <dbReference type="EMBL" id="KPV76127.1"/>
    </source>
</evidence>